<accession>A0A3B0YEI1</accession>
<name>A0A3B0YEI1_9ZZZZ</name>
<evidence type="ECO:0000256" key="1">
    <source>
        <dbReference type="ARBA" id="ARBA00004948"/>
    </source>
</evidence>
<dbReference type="PANTHER" id="PTHR13847">
    <property type="entry name" value="SARCOSINE DEHYDROGENASE-RELATED"/>
    <property type="match status" value="1"/>
</dbReference>
<dbReference type="SUPFAM" id="SSF51905">
    <property type="entry name" value="FAD/NAD(P)-binding domain"/>
    <property type="match status" value="1"/>
</dbReference>
<evidence type="ECO:0000256" key="3">
    <source>
        <dbReference type="ARBA" id="ARBA00023002"/>
    </source>
</evidence>
<dbReference type="GO" id="GO:0043799">
    <property type="term" value="F:glycine oxidase activity"/>
    <property type="evidence" value="ECO:0007669"/>
    <property type="project" value="UniProtKB-EC"/>
</dbReference>
<comment type="pathway">
    <text evidence="1">Cofactor biosynthesis; thiamine diphosphate biosynthesis.</text>
</comment>
<protein>
    <submittedName>
        <fullName evidence="5">Glycine oxidase ThiO</fullName>
        <ecNumber evidence="5">1.4.3.19</ecNumber>
    </submittedName>
</protein>
<dbReference type="SUPFAM" id="SSF54373">
    <property type="entry name" value="FAD-linked reductases, C-terminal domain"/>
    <property type="match status" value="1"/>
</dbReference>
<dbReference type="PANTHER" id="PTHR13847:SF289">
    <property type="entry name" value="GLYCINE OXIDASE"/>
    <property type="match status" value="1"/>
</dbReference>
<sequence>MKADVVIVGAGIIGMLTARELSGAGYSVMLLERGQPARESSWAGGGILSPLYPWRYPDSVSALARWSQRVYPQLSEALQEESGIDPECERSGLLMTNVEDSDDALRWASRFAADLQPVSATMAQDIEPQLSEQRHDALWMPTVGQVRNPRMMRALRVSLERRGVVFQRDTRVLGWRCEGGRVMAARTADTEISAGAFVVATGAWTAGLLEATGLILPIQPVRGQMILFRGPPGLLHRITLHKGRYVIPRRDGRVLFGSTLEYTGFEKRTTREALDDLSRSAFLLMPALANLPIECHWAGLRPGTPDGVPVIGVHPELSNLYICAGHFRNGVVLGPVSARLLADQLIGRQPEIDITPYLPEIAAEKSVD</sequence>
<dbReference type="AlphaFoldDB" id="A0A3B0YEI1"/>
<dbReference type="EC" id="1.4.3.19" evidence="5"/>
<dbReference type="Gene3D" id="3.50.50.60">
    <property type="entry name" value="FAD/NAD(P)-binding domain"/>
    <property type="match status" value="1"/>
</dbReference>
<dbReference type="GO" id="GO:0005737">
    <property type="term" value="C:cytoplasm"/>
    <property type="evidence" value="ECO:0007669"/>
    <property type="project" value="TreeGrafter"/>
</dbReference>
<keyword evidence="2" id="KW-0784">Thiamine biosynthesis</keyword>
<dbReference type="UniPathway" id="UPA00060"/>
<dbReference type="Gene3D" id="3.30.9.10">
    <property type="entry name" value="D-Amino Acid Oxidase, subunit A, domain 2"/>
    <property type="match status" value="1"/>
</dbReference>
<dbReference type="Pfam" id="PF01266">
    <property type="entry name" value="DAO"/>
    <property type="match status" value="1"/>
</dbReference>
<dbReference type="GO" id="GO:0009229">
    <property type="term" value="P:thiamine diphosphate biosynthetic process"/>
    <property type="evidence" value="ECO:0007669"/>
    <property type="project" value="UniProtKB-UniPathway"/>
</dbReference>
<proteinExistence type="predicted"/>
<reference evidence="5" key="1">
    <citation type="submission" date="2018-06" db="EMBL/GenBank/DDBJ databases">
        <authorList>
            <person name="Zhirakovskaya E."/>
        </authorList>
    </citation>
    <scope>NUCLEOTIDE SEQUENCE</scope>
</reference>
<evidence type="ECO:0000313" key="5">
    <source>
        <dbReference type="EMBL" id="VAW73722.1"/>
    </source>
</evidence>
<evidence type="ECO:0000259" key="4">
    <source>
        <dbReference type="Pfam" id="PF01266"/>
    </source>
</evidence>
<dbReference type="NCBIfam" id="TIGR02352">
    <property type="entry name" value="thiamin_ThiO"/>
    <property type="match status" value="1"/>
</dbReference>
<dbReference type="InterPro" id="IPR012727">
    <property type="entry name" value="Gly_oxidase_ThiO"/>
</dbReference>
<evidence type="ECO:0000256" key="2">
    <source>
        <dbReference type="ARBA" id="ARBA00022977"/>
    </source>
</evidence>
<feature type="domain" description="FAD dependent oxidoreductase" evidence="4">
    <location>
        <begin position="4"/>
        <end position="343"/>
    </location>
</feature>
<organism evidence="5">
    <name type="scientific">hydrothermal vent metagenome</name>
    <dbReference type="NCBI Taxonomy" id="652676"/>
    <lineage>
        <taxon>unclassified sequences</taxon>
        <taxon>metagenomes</taxon>
        <taxon>ecological metagenomes</taxon>
    </lineage>
</organism>
<dbReference type="GO" id="GO:0050660">
    <property type="term" value="F:flavin adenine dinucleotide binding"/>
    <property type="evidence" value="ECO:0007669"/>
    <property type="project" value="InterPro"/>
</dbReference>
<dbReference type="EMBL" id="UOFM01000078">
    <property type="protein sequence ID" value="VAW73722.1"/>
    <property type="molecule type" value="Genomic_DNA"/>
</dbReference>
<gene>
    <name evidence="5" type="ORF">MNBD_GAMMA14-2372</name>
</gene>
<dbReference type="GO" id="GO:0009228">
    <property type="term" value="P:thiamine biosynthetic process"/>
    <property type="evidence" value="ECO:0007669"/>
    <property type="project" value="UniProtKB-KW"/>
</dbReference>
<dbReference type="InterPro" id="IPR036188">
    <property type="entry name" value="FAD/NAD-bd_sf"/>
</dbReference>
<dbReference type="InterPro" id="IPR006076">
    <property type="entry name" value="FAD-dep_OxRdtase"/>
</dbReference>
<keyword evidence="3 5" id="KW-0560">Oxidoreductase</keyword>